<evidence type="ECO:0000313" key="2">
    <source>
        <dbReference type="Proteomes" id="UP000886817"/>
    </source>
</evidence>
<dbReference type="SUPFAM" id="SSF52540">
    <property type="entry name" value="P-loop containing nucleoside triphosphate hydrolases"/>
    <property type="match status" value="1"/>
</dbReference>
<proteinExistence type="predicted"/>
<keyword evidence="1" id="KW-0067">ATP-binding</keyword>
<name>A0A9D2B3F5_9FIRM</name>
<dbReference type="GO" id="GO:0005524">
    <property type="term" value="F:ATP binding"/>
    <property type="evidence" value="ECO:0007669"/>
    <property type="project" value="UniProtKB-KW"/>
</dbReference>
<comment type="caution">
    <text evidence="1">The sequence shown here is derived from an EMBL/GenBank/DDBJ whole genome shotgun (WGS) entry which is preliminary data.</text>
</comment>
<dbReference type="InterPro" id="IPR008533">
    <property type="entry name" value="DUF815"/>
</dbReference>
<evidence type="ECO:0000313" key="1">
    <source>
        <dbReference type="EMBL" id="HIX59768.1"/>
    </source>
</evidence>
<protein>
    <submittedName>
        <fullName evidence="1">ATP-binding protein</fullName>
    </submittedName>
</protein>
<reference evidence="1" key="2">
    <citation type="submission" date="2021-04" db="EMBL/GenBank/DDBJ databases">
        <authorList>
            <person name="Gilroy R."/>
        </authorList>
    </citation>
    <scope>NUCLEOTIDE SEQUENCE</scope>
    <source>
        <strain evidence="1">ChiSjej1B19-8411</strain>
    </source>
</reference>
<gene>
    <name evidence="1" type="ORF">IAA45_08650</name>
</gene>
<dbReference type="CDD" id="cd00009">
    <property type="entry name" value="AAA"/>
    <property type="match status" value="1"/>
</dbReference>
<accession>A0A9D2B3F5</accession>
<dbReference type="InterPro" id="IPR027417">
    <property type="entry name" value="P-loop_NTPase"/>
</dbReference>
<reference evidence="1" key="1">
    <citation type="journal article" date="2021" name="PeerJ">
        <title>Extensive microbial diversity within the chicken gut microbiome revealed by metagenomics and culture.</title>
        <authorList>
            <person name="Gilroy R."/>
            <person name="Ravi A."/>
            <person name="Getino M."/>
            <person name="Pursley I."/>
            <person name="Horton D.L."/>
            <person name="Alikhan N.F."/>
            <person name="Baker D."/>
            <person name="Gharbi K."/>
            <person name="Hall N."/>
            <person name="Watson M."/>
            <person name="Adriaenssens E.M."/>
            <person name="Foster-Nyarko E."/>
            <person name="Jarju S."/>
            <person name="Secka A."/>
            <person name="Antonio M."/>
            <person name="Oren A."/>
            <person name="Chaudhuri R.R."/>
            <person name="La Ragione R."/>
            <person name="Hildebrand F."/>
            <person name="Pallen M.J."/>
        </authorList>
    </citation>
    <scope>NUCLEOTIDE SEQUENCE</scope>
    <source>
        <strain evidence="1">ChiSjej1B19-8411</strain>
    </source>
</reference>
<organism evidence="1 2">
    <name type="scientific">Candidatus Blautia gallistercoris</name>
    <dbReference type="NCBI Taxonomy" id="2838490"/>
    <lineage>
        <taxon>Bacteria</taxon>
        <taxon>Bacillati</taxon>
        <taxon>Bacillota</taxon>
        <taxon>Clostridia</taxon>
        <taxon>Lachnospirales</taxon>
        <taxon>Lachnospiraceae</taxon>
        <taxon>Blautia</taxon>
    </lineage>
</organism>
<dbReference type="PANTHER" id="PTHR42935:SF1">
    <property type="entry name" value="SLR0930 PROTEIN"/>
    <property type="match status" value="1"/>
</dbReference>
<dbReference type="Proteomes" id="UP000886817">
    <property type="component" value="Unassembled WGS sequence"/>
</dbReference>
<dbReference type="Gene3D" id="3.40.50.300">
    <property type="entry name" value="P-loop containing nucleotide triphosphate hydrolases"/>
    <property type="match status" value="1"/>
</dbReference>
<dbReference type="AlphaFoldDB" id="A0A9D2B3F5"/>
<keyword evidence="1" id="KW-0547">Nucleotide-binding</keyword>
<dbReference type="PANTHER" id="PTHR42935">
    <property type="entry name" value="SLR0930 PROTEIN"/>
    <property type="match status" value="1"/>
</dbReference>
<dbReference type="EMBL" id="DXEX01000189">
    <property type="protein sequence ID" value="HIX59768.1"/>
    <property type="molecule type" value="Genomic_DNA"/>
</dbReference>
<dbReference type="Pfam" id="PF05673">
    <property type="entry name" value="DUF815"/>
    <property type="match status" value="1"/>
</dbReference>
<sequence length="444" mass="51236">MYRLTSKLIIYRNIGRDSILFRLSEICQKFAEGNYEKEALITDILDQIHHLLDLATKYGFDQNLWHNYLAFLLATTENPFTLVSEKVGANRGSVNQFARNDFAIFRKLFDYDFSPMEKELGINCFSIIENYQAVGKKEQIFNKSVSEKVQELSRKFAGAKDEEEIYRIVTDFYKDYGVGKFGLNKAFRIAHDGGPEFLIPITTTGDVVLDDLVGYELQKKKLIQNTEAFVQGRRANNVLLFGDAGTGKSTSIKAILNQYYSQGLRMIEVYKHEFKDLSRIISEIKNRNYRFIIYMDDLSFEEFEIEYKYLKAVIEGGLETKPENVLIYATSNRRHLIRETWNDRSDMQNEEGLHRSDTMQEKLSLVARFGVTIGYYKPTQKEYFHIVTTLAARHPEITLSEEELAAEANKWEMSHGGISGRTAQQFINYLIGLAPVCEEQTAVE</sequence>